<dbReference type="Proteomes" id="UP000051491">
    <property type="component" value="Unassembled WGS sequence"/>
</dbReference>
<dbReference type="PANTHER" id="PTHR33705:SF2">
    <property type="entry name" value="PHOSPHOCARRIER PROTEIN NPR"/>
    <property type="match status" value="1"/>
</dbReference>
<dbReference type="PRINTS" id="PR00107">
    <property type="entry name" value="PHOSPHOCPHPR"/>
</dbReference>
<dbReference type="AlphaFoldDB" id="A0A0R2KCA9"/>
<organism evidence="11 12">
    <name type="scientific">Ligilactobacillus acidipiscis</name>
    <dbReference type="NCBI Taxonomy" id="89059"/>
    <lineage>
        <taxon>Bacteria</taxon>
        <taxon>Bacillati</taxon>
        <taxon>Bacillota</taxon>
        <taxon>Bacilli</taxon>
        <taxon>Lactobacillales</taxon>
        <taxon>Lactobacillaceae</taxon>
        <taxon>Ligilactobacillus</taxon>
    </lineage>
</organism>
<dbReference type="PROSITE" id="PS00369">
    <property type="entry name" value="PTS_HPR_HIS"/>
    <property type="match status" value="1"/>
</dbReference>
<keyword evidence="5" id="KW-0963">Cytoplasm</keyword>
<dbReference type="InterPro" id="IPR002114">
    <property type="entry name" value="PTS_HPr_Ser_P_site"/>
</dbReference>
<dbReference type="NCBIfam" id="TIGR01003">
    <property type="entry name" value="PTS_HPr_family"/>
    <property type="match status" value="1"/>
</dbReference>
<comment type="similarity">
    <text evidence="3">Belongs to the HPr family.</text>
</comment>
<evidence type="ECO:0000256" key="2">
    <source>
        <dbReference type="ARBA" id="ARBA00004496"/>
    </source>
</evidence>
<dbReference type="InterPro" id="IPR035895">
    <property type="entry name" value="HPr-like_sf"/>
</dbReference>
<dbReference type="GO" id="GO:0009401">
    <property type="term" value="P:phosphoenolpyruvate-dependent sugar phosphotransferase system"/>
    <property type="evidence" value="ECO:0007669"/>
    <property type="project" value="UniProtKB-KW"/>
</dbReference>
<dbReference type="Pfam" id="PF00381">
    <property type="entry name" value="PTS-HPr"/>
    <property type="match status" value="1"/>
</dbReference>
<feature type="domain" description="HPr" evidence="10">
    <location>
        <begin position="26"/>
        <end position="113"/>
    </location>
</feature>
<evidence type="ECO:0000256" key="8">
    <source>
        <dbReference type="ARBA" id="ARBA00022683"/>
    </source>
</evidence>
<dbReference type="EMBL" id="JQBK01000007">
    <property type="protein sequence ID" value="KRN87113.1"/>
    <property type="molecule type" value="Genomic_DNA"/>
</dbReference>
<dbReference type="NCBIfam" id="NF010352">
    <property type="entry name" value="PRK13780.1"/>
    <property type="match status" value="1"/>
</dbReference>
<evidence type="ECO:0000256" key="6">
    <source>
        <dbReference type="ARBA" id="ARBA00022553"/>
    </source>
</evidence>
<dbReference type="PATRIC" id="fig|89059.3.peg.2031"/>
<evidence type="ECO:0000313" key="11">
    <source>
        <dbReference type="EMBL" id="KRN87113.1"/>
    </source>
</evidence>
<dbReference type="PROSITE" id="PS00589">
    <property type="entry name" value="PTS_HPR_SER"/>
    <property type="match status" value="1"/>
</dbReference>
<evidence type="ECO:0000313" key="12">
    <source>
        <dbReference type="Proteomes" id="UP000051491"/>
    </source>
</evidence>
<dbReference type="InterPro" id="IPR001020">
    <property type="entry name" value="PTS_HPr_His_P_site"/>
</dbReference>
<keyword evidence="8" id="KW-0598">Phosphotransferase system</keyword>
<comment type="subcellular location">
    <subcellularLocation>
        <location evidence="2">Cytoplasm</location>
    </subcellularLocation>
</comment>
<sequence>MFGKFVSLFIGQAQQFFILKGEWFKMEKKDFHVIAETGIHARPATLLVQAASKFNSDITLAFNDKSVNLKSIMGVMSLGVGQGSDVTITAEGADEADAIAAVAETMKKEGLAE</sequence>
<protein>
    <recommendedName>
        <fullName evidence="4">Phosphocarrier protein HPr</fullName>
    </recommendedName>
</protein>
<evidence type="ECO:0000256" key="4">
    <source>
        <dbReference type="ARBA" id="ARBA00020422"/>
    </source>
</evidence>
<keyword evidence="7" id="KW-0762">Sugar transport</keyword>
<dbReference type="InterPro" id="IPR050399">
    <property type="entry name" value="HPr"/>
</dbReference>
<comment type="function">
    <text evidence="1">General (non sugar-specific) component of the phosphoenolpyruvate-dependent sugar phosphotransferase system (sugar PTS). This major carbohydrate active-transport system catalyzes the phosphorylation of incoming sugar substrates concomitantly with their translocation across the cell membrane. The phosphoryl group from phosphoenolpyruvate (PEP) is transferred to the phosphoryl carrier protein HPr by enzyme I. Phospho-HPr then transfers it to the PTS EIIA domain.</text>
</comment>
<comment type="caution">
    <text evidence="11">The sequence shown here is derived from an EMBL/GenBank/DDBJ whole genome shotgun (WGS) entry which is preliminary data.</text>
</comment>
<dbReference type="Gene3D" id="3.30.1340.10">
    <property type="entry name" value="HPr-like"/>
    <property type="match status" value="1"/>
</dbReference>
<reference evidence="11 12" key="1">
    <citation type="journal article" date="2015" name="Genome Announc.">
        <title>Expanding the biotechnology potential of lactobacilli through comparative genomics of 213 strains and associated genera.</title>
        <authorList>
            <person name="Sun Z."/>
            <person name="Harris H.M."/>
            <person name="McCann A."/>
            <person name="Guo C."/>
            <person name="Argimon S."/>
            <person name="Zhang W."/>
            <person name="Yang X."/>
            <person name="Jeffery I.B."/>
            <person name="Cooney J.C."/>
            <person name="Kagawa T.F."/>
            <person name="Liu W."/>
            <person name="Song Y."/>
            <person name="Salvetti E."/>
            <person name="Wrobel A."/>
            <person name="Rasinkangas P."/>
            <person name="Parkhill J."/>
            <person name="Rea M.C."/>
            <person name="O'Sullivan O."/>
            <person name="Ritari J."/>
            <person name="Douillard F.P."/>
            <person name="Paul Ross R."/>
            <person name="Yang R."/>
            <person name="Briner A.E."/>
            <person name="Felis G.E."/>
            <person name="de Vos W.M."/>
            <person name="Barrangou R."/>
            <person name="Klaenhammer T.R."/>
            <person name="Caufield P.W."/>
            <person name="Cui Y."/>
            <person name="Zhang H."/>
            <person name="O'Toole P.W."/>
        </authorList>
    </citation>
    <scope>NUCLEOTIDE SEQUENCE [LARGE SCALE GENOMIC DNA]</scope>
    <source>
        <strain evidence="11 12">DSM 15353</strain>
    </source>
</reference>
<evidence type="ECO:0000256" key="1">
    <source>
        <dbReference type="ARBA" id="ARBA00003681"/>
    </source>
</evidence>
<evidence type="ECO:0000259" key="10">
    <source>
        <dbReference type="PROSITE" id="PS51350"/>
    </source>
</evidence>
<dbReference type="PROSITE" id="PS51350">
    <property type="entry name" value="PTS_HPR_DOM"/>
    <property type="match status" value="1"/>
</dbReference>
<evidence type="ECO:0000256" key="9">
    <source>
        <dbReference type="ARBA" id="ARBA00024781"/>
    </source>
</evidence>
<comment type="function">
    <text evidence="9">P-Ser-HPr interacts with the catabolite control protein A (CcpA), forming a complex that binds to DNA at the catabolite response elements cre, operator sites preceding a large number of catabolite-regulated genes. Thus, P-Ser-HPr is a corepressor in carbon catabolite repression (CCR), a mechanism that allows bacteria to coordinate and optimize the utilization of available carbon sources. P-Ser-HPr also plays a role in inducer exclusion, in which it probably interacts with several non-PTS permeases and inhibits their transport activity.</text>
</comment>
<keyword evidence="7" id="KW-0813">Transport</keyword>
<accession>A0A0R2KCA9</accession>
<name>A0A0R2KCA9_9LACO</name>
<proteinExistence type="inferred from homology"/>
<dbReference type="CDD" id="cd00367">
    <property type="entry name" value="PTS-HPr_like"/>
    <property type="match status" value="1"/>
</dbReference>
<dbReference type="InterPro" id="IPR000032">
    <property type="entry name" value="HPr-like"/>
</dbReference>
<gene>
    <name evidence="11" type="ORF">IV43_GL001915</name>
</gene>
<dbReference type="STRING" id="89059.LAC1533_1584"/>
<keyword evidence="6" id="KW-0597">Phosphoprotein</keyword>
<evidence type="ECO:0000256" key="5">
    <source>
        <dbReference type="ARBA" id="ARBA00022490"/>
    </source>
</evidence>
<dbReference type="PANTHER" id="PTHR33705">
    <property type="entry name" value="PHOSPHOCARRIER PROTEIN HPR"/>
    <property type="match status" value="1"/>
</dbReference>
<dbReference type="SUPFAM" id="SSF55594">
    <property type="entry name" value="HPr-like"/>
    <property type="match status" value="1"/>
</dbReference>
<evidence type="ECO:0000256" key="3">
    <source>
        <dbReference type="ARBA" id="ARBA00010736"/>
    </source>
</evidence>
<evidence type="ECO:0000256" key="7">
    <source>
        <dbReference type="ARBA" id="ARBA00022597"/>
    </source>
</evidence>
<dbReference type="GO" id="GO:0005737">
    <property type="term" value="C:cytoplasm"/>
    <property type="evidence" value="ECO:0007669"/>
    <property type="project" value="UniProtKB-SubCell"/>
</dbReference>